<protein>
    <recommendedName>
        <fullName evidence="4">Heat shock protein 15</fullName>
    </recommendedName>
</protein>
<evidence type="ECO:0000256" key="2">
    <source>
        <dbReference type="ARBA" id="ARBA00022884"/>
    </source>
</evidence>
<dbReference type="SUPFAM" id="SSF55174">
    <property type="entry name" value="Alpha-L RNA-binding motif"/>
    <property type="match status" value="1"/>
</dbReference>
<keyword evidence="3 4" id="KW-0238">DNA-binding</keyword>
<evidence type="ECO:0000313" key="7">
    <source>
        <dbReference type="Proteomes" id="UP000316199"/>
    </source>
</evidence>
<dbReference type="Pfam" id="PF01479">
    <property type="entry name" value="S4"/>
    <property type="match status" value="1"/>
</dbReference>
<dbReference type="GO" id="GO:0003677">
    <property type="term" value="F:DNA binding"/>
    <property type="evidence" value="ECO:0007669"/>
    <property type="project" value="UniProtKB-KW"/>
</dbReference>
<sequence>MVTVRIDTWLWAARFFKSRAKAKEAISGGKVNVNGFRCKPSKQLKVNDELTIRQGLEEKQIVVTDLSNKRGNASIADQLYRETQESIENRKLAALKRKAAGVLITQTSPSKRDRRLLHKFRERNLY</sequence>
<dbReference type="EMBL" id="SHAG01000001">
    <property type="protein sequence ID" value="RZO77782.1"/>
    <property type="molecule type" value="Genomic_DNA"/>
</dbReference>
<dbReference type="Proteomes" id="UP000316199">
    <property type="component" value="Unassembled WGS sequence"/>
</dbReference>
<dbReference type="CDD" id="cd00165">
    <property type="entry name" value="S4"/>
    <property type="match status" value="1"/>
</dbReference>
<proteinExistence type="inferred from homology"/>
<name>A0A520S5M8_9GAMM</name>
<dbReference type="PIRSF" id="PIRSF016821">
    <property type="entry name" value="HSP15"/>
    <property type="match status" value="1"/>
</dbReference>
<gene>
    <name evidence="6" type="ORF">EVA68_00715</name>
</gene>
<dbReference type="GO" id="GO:0034605">
    <property type="term" value="P:cellular response to heat"/>
    <property type="evidence" value="ECO:0007669"/>
    <property type="project" value="InterPro"/>
</dbReference>
<evidence type="ECO:0000256" key="3">
    <source>
        <dbReference type="ARBA" id="ARBA00023125"/>
    </source>
</evidence>
<dbReference type="GO" id="GO:0043023">
    <property type="term" value="F:ribosomal large subunit binding"/>
    <property type="evidence" value="ECO:0007669"/>
    <property type="project" value="InterPro"/>
</dbReference>
<evidence type="ECO:0000256" key="1">
    <source>
        <dbReference type="ARBA" id="ARBA00008396"/>
    </source>
</evidence>
<dbReference type="SMART" id="SM00363">
    <property type="entry name" value="S4"/>
    <property type="match status" value="1"/>
</dbReference>
<dbReference type="Gene3D" id="3.10.290.10">
    <property type="entry name" value="RNA-binding S4 domain"/>
    <property type="match status" value="1"/>
</dbReference>
<reference evidence="6 7" key="1">
    <citation type="submission" date="2019-02" db="EMBL/GenBank/DDBJ databases">
        <title>Prokaryotic population dynamics and viral predation in marine succession experiment using metagenomics: the confinement effect.</title>
        <authorList>
            <person name="Haro-Moreno J.M."/>
            <person name="Rodriguez-Valera F."/>
            <person name="Lopez-Perez M."/>
        </authorList>
    </citation>
    <scope>NUCLEOTIDE SEQUENCE [LARGE SCALE GENOMIC DNA]</scope>
    <source>
        <strain evidence="6">MED-G157</strain>
    </source>
</reference>
<evidence type="ECO:0000256" key="4">
    <source>
        <dbReference type="PIRNR" id="PIRNR016821"/>
    </source>
</evidence>
<dbReference type="InterPro" id="IPR036986">
    <property type="entry name" value="S4_RNA-bd_sf"/>
</dbReference>
<dbReference type="InterPro" id="IPR002942">
    <property type="entry name" value="S4_RNA-bd"/>
</dbReference>
<dbReference type="GO" id="GO:0003727">
    <property type="term" value="F:single-stranded RNA binding"/>
    <property type="evidence" value="ECO:0007669"/>
    <property type="project" value="InterPro"/>
</dbReference>
<accession>A0A520S5M8</accession>
<dbReference type="InterPro" id="IPR025708">
    <property type="entry name" value="HSP15"/>
</dbReference>
<keyword evidence="2 4" id="KW-0694">RNA-binding</keyword>
<organism evidence="6 7">
    <name type="scientific">OM182 bacterium</name>
    <dbReference type="NCBI Taxonomy" id="2510334"/>
    <lineage>
        <taxon>Bacteria</taxon>
        <taxon>Pseudomonadati</taxon>
        <taxon>Pseudomonadota</taxon>
        <taxon>Gammaproteobacteria</taxon>
        <taxon>OMG group</taxon>
        <taxon>OM182 clade</taxon>
    </lineage>
</organism>
<comment type="caution">
    <text evidence="6">The sequence shown here is derived from an EMBL/GenBank/DDBJ whole genome shotgun (WGS) entry which is preliminary data.</text>
</comment>
<comment type="similarity">
    <text evidence="1 4">Belongs to the HSP15 family.</text>
</comment>
<feature type="domain" description="RNA-binding S4" evidence="5">
    <location>
        <begin position="4"/>
        <end position="61"/>
    </location>
</feature>
<dbReference type="PROSITE" id="PS50889">
    <property type="entry name" value="S4"/>
    <property type="match status" value="1"/>
</dbReference>
<evidence type="ECO:0000259" key="5">
    <source>
        <dbReference type="SMART" id="SM00363"/>
    </source>
</evidence>
<dbReference type="AlphaFoldDB" id="A0A520S5M8"/>
<evidence type="ECO:0000313" key="6">
    <source>
        <dbReference type="EMBL" id="RZO77782.1"/>
    </source>
</evidence>